<dbReference type="GO" id="GO:0016413">
    <property type="term" value="F:O-acetyltransferase activity"/>
    <property type="evidence" value="ECO:0007669"/>
    <property type="project" value="InterPro"/>
</dbReference>
<evidence type="ECO:0000256" key="1">
    <source>
        <dbReference type="ARBA" id="ARBA00007727"/>
    </source>
</evidence>
<reference evidence="4 5" key="1">
    <citation type="journal article" date="2023" name="G3 (Bethesda)">
        <title>A chromosome-length genome assembly and annotation of blackberry (Rubus argutus, cv. 'Hillquist').</title>
        <authorList>
            <person name="Bruna T."/>
            <person name="Aryal R."/>
            <person name="Dudchenko O."/>
            <person name="Sargent D.J."/>
            <person name="Mead D."/>
            <person name="Buti M."/>
            <person name="Cavallini A."/>
            <person name="Hytonen T."/>
            <person name="Andres J."/>
            <person name="Pham M."/>
            <person name="Weisz D."/>
            <person name="Mascagni F."/>
            <person name="Usai G."/>
            <person name="Natali L."/>
            <person name="Bassil N."/>
            <person name="Fernandez G.E."/>
            <person name="Lomsadze A."/>
            <person name="Armour M."/>
            <person name="Olukolu B."/>
            <person name="Poorten T."/>
            <person name="Britton C."/>
            <person name="Davik J."/>
            <person name="Ashrafi H."/>
            <person name="Aiden E.L."/>
            <person name="Borodovsky M."/>
            <person name="Worthington M."/>
        </authorList>
    </citation>
    <scope>NUCLEOTIDE SEQUENCE [LARGE SCALE GENOMIC DNA]</scope>
    <source>
        <strain evidence="4">PI 553951</strain>
    </source>
</reference>
<dbReference type="PANTHER" id="PTHR32285:SF213">
    <property type="entry name" value="PROTEIN TRICHOME BIREFRINGENCE-LIKE 11"/>
    <property type="match status" value="1"/>
</dbReference>
<keyword evidence="2" id="KW-0472">Membrane</keyword>
<dbReference type="PANTHER" id="PTHR32285">
    <property type="entry name" value="PROTEIN TRICHOME BIREFRINGENCE-LIKE 9-RELATED"/>
    <property type="match status" value="1"/>
</dbReference>
<dbReference type="Pfam" id="PF13839">
    <property type="entry name" value="PC-Esterase"/>
    <property type="match status" value="2"/>
</dbReference>
<sequence length="375" mass="42771">MCNDPSSVPDLEARPFTEAFKKFKRLKLFGPTLGVLGFLFVSVCVILCFLYLDYRAVPKGFRFPVQSERFMWLQKNNNRLGKDLMSTENGRPDLFYTKWTWQPRNCNLPRFDAKLMLEKLQDKRVVFVGDSIGRNQWESFLCMLFSAVPYKDSIYEVNGNPITEHKGFLVFKFKDYNCTVEYWSTTGEEVKMEMSVENAYHRAIETVVHWIDTTVNPSRTQVFFRTYAPVHFRGGDWRNGGNCHLETLPELGSSLVPTELASIQDSQYCAIRPRTYSSPRLQPLVSPCLSGVPDTWNELLYALFSKHERTSTFNASTYRAPDYQLLFVVLGLLSQDVKTALFGAVKAVLEGYVQDALKGAVKAVVADAINSLQSS</sequence>
<comment type="caution">
    <text evidence="4">The sequence shown here is derived from an EMBL/GenBank/DDBJ whole genome shotgun (WGS) entry which is preliminary data.</text>
</comment>
<dbReference type="Proteomes" id="UP001457282">
    <property type="component" value="Unassembled WGS sequence"/>
</dbReference>
<protein>
    <recommendedName>
        <fullName evidence="3">Trichome birefringence-like C-terminal domain-containing protein</fullName>
    </recommendedName>
</protein>
<dbReference type="InterPro" id="IPR029962">
    <property type="entry name" value="TBL"/>
</dbReference>
<dbReference type="InterPro" id="IPR026057">
    <property type="entry name" value="TBL_C"/>
</dbReference>
<evidence type="ECO:0000256" key="2">
    <source>
        <dbReference type="SAM" id="Phobius"/>
    </source>
</evidence>
<dbReference type="GO" id="GO:0005794">
    <property type="term" value="C:Golgi apparatus"/>
    <property type="evidence" value="ECO:0007669"/>
    <property type="project" value="TreeGrafter"/>
</dbReference>
<gene>
    <name evidence="4" type="ORF">M0R45_020625</name>
</gene>
<evidence type="ECO:0000313" key="4">
    <source>
        <dbReference type="EMBL" id="KAK9933427.1"/>
    </source>
</evidence>
<dbReference type="AlphaFoldDB" id="A0AAW1XA35"/>
<comment type="similarity">
    <text evidence="1">Belongs to the PC-esterase family. TBL subfamily.</text>
</comment>
<keyword evidence="2" id="KW-0812">Transmembrane</keyword>
<feature type="domain" description="Trichome birefringence-like C-terminal" evidence="3">
    <location>
        <begin position="108"/>
        <end position="184"/>
    </location>
</feature>
<evidence type="ECO:0000259" key="3">
    <source>
        <dbReference type="Pfam" id="PF13839"/>
    </source>
</evidence>
<keyword evidence="2" id="KW-1133">Transmembrane helix</keyword>
<dbReference type="EMBL" id="JBEDUW010000004">
    <property type="protein sequence ID" value="KAK9933427.1"/>
    <property type="molecule type" value="Genomic_DNA"/>
</dbReference>
<organism evidence="4 5">
    <name type="scientific">Rubus argutus</name>
    <name type="common">Southern blackberry</name>
    <dbReference type="NCBI Taxonomy" id="59490"/>
    <lineage>
        <taxon>Eukaryota</taxon>
        <taxon>Viridiplantae</taxon>
        <taxon>Streptophyta</taxon>
        <taxon>Embryophyta</taxon>
        <taxon>Tracheophyta</taxon>
        <taxon>Spermatophyta</taxon>
        <taxon>Magnoliopsida</taxon>
        <taxon>eudicotyledons</taxon>
        <taxon>Gunneridae</taxon>
        <taxon>Pentapetalae</taxon>
        <taxon>rosids</taxon>
        <taxon>fabids</taxon>
        <taxon>Rosales</taxon>
        <taxon>Rosaceae</taxon>
        <taxon>Rosoideae</taxon>
        <taxon>Rosoideae incertae sedis</taxon>
        <taxon>Rubus</taxon>
    </lineage>
</organism>
<feature type="transmembrane region" description="Helical" evidence="2">
    <location>
        <begin position="28"/>
        <end position="52"/>
    </location>
</feature>
<accession>A0AAW1XA35</accession>
<evidence type="ECO:0000313" key="5">
    <source>
        <dbReference type="Proteomes" id="UP001457282"/>
    </source>
</evidence>
<feature type="domain" description="Trichome birefringence-like C-terminal" evidence="3">
    <location>
        <begin position="187"/>
        <end position="256"/>
    </location>
</feature>
<keyword evidence="5" id="KW-1185">Reference proteome</keyword>
<name>A0AAW1XA35_RUBAR</name>
<proteinExistence type="inferred from homology"/>